<evidence type="ECO:0000313" key="3">
    <source>
        <dbReference type="EMBL" id="KAK3315702.1"/>
    </source>
</evidence>
<feature type="region of interest" description="Disordered" evidence="2">
    <location>
        <begin position="1"/>
        <end position="26"/>
    </location>
</feature>
<dbReference type="Proteomes" id="UP001283341">
    <property type="component" value="Unassembled WGS sequence"/>
</dbReference>
<reference evidence="3" key="2">
    <citation type="submission" date="2023-06" db="EMBL/GenBank/DDBJ databases">
        <authorList>
            <consortium name="Lawrence Berkeley National Laboratory"/>
            <person name="Haridas S."/>
            <person name="Hensen N."/>
            <person name="Bonometti L."/>
            <person name="Westerberg I."/>
            <person name="Brannstrom I.O."/>
            <person name="Guillou S."/>
            <person name="Cros-Aarteil S."/>
            <person name="Calhoun S."/>
            <person name="Kuo A."/>
            <person name="Mondo S."/>
            <person name="Pangilinan J."/>
            <person name="Riley R."/>
            <person name="Labutti K."/>
            <person name="Andreopoulos B."/>
            <person name="Lipzen A."/>
            <person name="Chen C."/>
            <person name="Yanf M."/>
            <person name="Daum C."/>
            <person name="Ng V."/>
            <person name="Clum A."/>
            <person name="Steindorff A."/>
            <person name="Ohm R."/>
            <person name="Martin F."/>
            <person name="Silar P."/>
            <person name="Natvig D."/>
            <person name="Lalanne C."/>
            <person name="Gautier V."/>
            <person name="Ament-Velasquez S.L."/>
            <person name="Kruys A."/>
            <person name="Hutchinson M.I."/>
            <person name="Powell A.J."/>
            <person name="Barry K."/>
            <person name="Miller A.N."/>
            <person name="Grigoriev I.V."/>
            <person name="Debuchy R."/>
            <person name="Gladieux P."/>
            <person name="Thoren M.H."/>
            <person name="Johannesson H."/>
        </authorList>
    </citation>
    <scope>NUCLEOTIDE SEQUENCE</scope>
    <source>
        <strain evidence="3">CBS 118394</strain>
    </source>
</reference>
<evidence type="ECO:0000256" key="2">
    <source>
        <dbReference type="SAM" id="MobiDB-lite"/>
    </source>
</evidence>
<comment type="caution">
    <text evidence="3">The sequence shown here is derived from an EMBL/GenBank/DDBJ whole genome shotgun (WGS) entry which is preliminary data.</text>
</comment>
<dbReference type="EMBL" id="JAUEDM010000005">
    <property type="protein sequence ID" value="KAK3315702.1"/>
    <property type="molecule type" value="Genomic_DNA"/>
</dbReference>
<evidence type="ECO:0000256" key="1">
    <source>
        <dbReference type="ARBA" id="ARBA00038158"/>
    </source>
</evidence>
<keyword evidence="3" id="KW-0808">Transferase</keyword>
<dbReference type="CDD" id="cd02440">
    <property type="entry name" value="AdoMet_MTases"/>
    <property type="match status" value="1"/>
</dbReference>
<dbReference type="GO" id="GO:0008168">
    <property type="term" value="F:methyltransferase activity"/>
    <property type="evidence" value="ECO:0007669"/>
    <property type="project" value="UniProtKB-KW"/>
</dbReference>
<keyword evidence="3" id="KW-0489">Methyltransferase</keyword>
<accession>A0AAE0I051</accession>
<comment type="similarity">
    <text evidence="1">Belongs to the methyltransferase superfamily. LaeA methyltransferase family.</text>
</comment>
<evidence type="ECO:0000313" key="4">
    <source>
        <dbReference type="Proteomes" id="UP001283341"/>
    </source>
</evidence>
<keyword evidence="4" id="KW-1185">Reference proteome</keyword>
<dbReference type="Pfam" id="PF13489">
    <property type="entry name" value="Methyltransf_23"/>
    <property type="match status" value="1"/>
</dbReference>
<protein>
    <submittedName>
        <fullName evidence="3">S-adenosyl-L-methionine-dependent methyltransferase</fullName>
    </submittedName>
</protein>
<proteinExistence type="inferred from homology"/>
<dbReference type="PANTHER" id="PTHR43591">
    <property type="entry name" value="METHYLTRANSFERASE"/>
    <property type="match status" value="1"/>
</dbReference>
<dbReference type="PANTHER" id="PTHR43591:SF24">
    <property type="entry name" value="2-METHOXY-6-POLYPRENYL-1,4-BENZOQUINOL METHYLASE, MITOCHONDRIAL"/>
    <property type="match status" value="1"/>
</dbReference>
<name>A0AAE0I051_9PEZI</name>
<dbReference type="AlphaFoldDB" id="A0AAE0I051"/>
<gene>
    <name evidence="3" type="ORF">B0H66DRAFT_478426</name>
</gene>
<dbReference type="InterPro" id="IPR029063">
    <property type="entry name" value="SAM-dependent_MTases_sf"/>
</dbReference>
<organism evidence="3 4">
    <name type="scientific">Apodospora peruviana</name>
    <dbReference type="NCBI Taxonomy" id="516989"/>
    <lineage>
        <taxon>Eukaryota</taxon>
        <taxon>Fungi</taxon>
        <taxon>Dikarya</taxon>
        <taxon>Ascomycota</taxon>
        <taxon>Pezizomycotina</taxon>
        <taxon>Sordariomycetes</taxon>
        <taxon>Sordariomycetidae</taxon>
        <taxon>Sordariales</taxon>
        <taxon>Lasiosphaeriaceae</taxon>
        <taxon>Apodospora</taxon>
    </lineage>
</organism>
<dbReference type="SUPFAM" id="SSF53335">
    <property type="entry name" value="S-adenosyl-L-methionine-dependent methyltransferases"/>
    <property type="match status" value="1"/>
</dbReference>
<feature type="compositionally biased region" description="Polar residues" evidence="2">
    <location>
        <begin position="16"/>
        <end position="26"/>
    </location>
</feature>
<dbReference type="GO" id="GO:0032259">
    <property type="term" value="P:methylation"/>
    <property type="evidence" value="ECO:0007669"/>
    <property type="project" value="UniProtKB-KW"/>
</dbReference>
<sequence>MTIDINTFSSDDDGSSTEAASNSDSASLTSVIHQHVSYRGRQYNLHQIERYPLPSDGMERDREDMTHLMMLEATEEKYFLSHIGDCPRKIIDLGTGTGIWAVEVGDLYPDAAVTGVDLRPIQAHWTPPNVNFVVDDIEEEWLNGGNFDLIHARHVCPFIKQPAALVTKAFDNLKPDGWIEIQDLDYITFSDDHTSGKSQNNPIDQFLDLATDIWAKLDTDMRIAPKLGSVLQEAGFENVSCTTYKVPIGTWPDDQKLKSLGKYLQIILDMLIPAICLNPTVPPPGWDETENRAFIERCRRSLKDGSVQSYMQFCFWTGQKPV</sequence>
<dbReference type="Gene3D" id="3.40.50.150">
    <property type="entry name" value="Vaccinia Virus protein VP39"/>
    <property type="match status" value="1"/>
</dbReference>
<reference evidence="3" key="1">
    <citation type="journal article" date="2023" name="Mol. Phylogenet. Evol.">
        <title>Genome-scale phylogeny and comparative genomics of the fungal order Sordariales.</title>
        <authorList>
            <person name="Hensen N."/>
            <person name="Bonometti L."/>
            <person name="Westerberg I."/>
            <person name="Brannstrom I.O."/>
            <person name="Guillou S."/>
            <person name="Cros-Aarteil S."/>
            <person name="Calhoun S."/>
            <person name="Haridas S."/>
            <person name="Kuo A."/>
            <person name="Mondo S."/>
            <person name="Pangilinan J."/>
            <person name="Riley R."/>
            <person name="LaButti K."/>
            <person name="Andreopoulos B."/>
            <person name="Lipzen A."/>
            <person name="Chen C."/>
            <person name="Yan M."/>
            <person name="Daum C."/>
            <person name="Ng V."/>
            <person name="Clum A."/>
            <person name="Steindorff A."/>
            <person name="Ohm R.A."/>
            <person name="Martin F."/>
            <person name="Silar P."/>
            <person name="Natvig D.O."/>
            <person name="Lalanne C."/>
            <person name="Gautier V."/>
            <person name="Ament-Velasquez S.L."/>
            <person name="Kruys A."/>
            <person name="Hutchinson M.I."/>
            <person name="Powell A.J."/>
            <person name="Barry K."/>
            <person name="Miller A.N."/>
            <person name="Grigoriev I.V."/>
            <person name="Debuchy R."/>
            <person name="Gladieux P."/>
            <person name="Hiltunen Thoren M."/>
            <person name="Johannesson H."/>
        </authorList>
    </citation>
    <scope>NUCLEOTIDE SEQUENCE</scope>
    <source>
        <strain evidence="3">CBS 118394</strain>
    </source>
</reference>